<dbReference type="PANTHER" id="PTHR10491">
    <property type="entry name" value="DTDP-4-DEHYDRORHAMNOSE REDUCTASE"/>
    <property type="match status" value="1"/>
</dbReference>
<dbReference type="InterPro" id="IPR029903">
    <property type="entry name" value="RmlD-like-bd"/>
</dbReference>
<evidence type="ECO:0000313" key="2">
    <source>
        <dbReference type="EMBL" id="EQD49705.1"/>
    </source>
</evidence>
<comment type="caution">
    <text evidence="2">The sequence shown here is derived from an EMBL/GenBank/DDBJ whole genome shotgun (WGS) entry which is preliminary data.</text>
</comment>
<accession>T1B6A0</accession>
<reference evidence="2" key="1">
    <citation type="submission" date="2013-08" db="EMBL/GenBank/DDBJ databases">
        <authorList>
            <person name="Mendez C."/>
            <person name="Richter M."/>
            <person name="Ferrer M."/>
            <person name="Sanchez J."/>
        </authorList>
    </citation>
    <scope>NUCLEOTIDE SEQUENCE</scope>
</reference>
<dbReference type="Gene3D" id="3.40.50.720">
    <property type="entry name" value="NAD(P)-binding Rossmann-like Domain"/>
    <property type="match status" value="1"/>
</dbReference>
<dbReference type="GO" id="GO:0008831">
    <property type="term" value="F:dTDP-4-dehydrorhamnose reductase activity"/>
    <property type="evidence" value="ECO:0007669"/>
    <property type="project" value="UniProtKB-EC"/>
</dbReference>
<sequence>RTVRADLAAGARECGARLIHISTDFVFDGRSSSPYRPDAQTRPLSVYGTTKRDGERAVLEVLADAAVIVRTAWVYAAEGTNFVRTMLRVMRERGEARVVADQVGTPTAARPLAETLWRIAARAQIRGIHHWSDAGVASWYDFAVAIAEEGAAAGLLAPQVTVTPIATEDYPTPARRPAYSVLEKRSLIELGCVPAHWRQRLRET</sequence>
<dbReference type="CDD" id="cd05254">
    <property type="entry name" value="dTDP_HR_like_SDR_e"/>
    <property type="match status" value="1"/>
</dbReference>
<dbReference type="GO" id="GO:0005829">
    <property type="term" value="C:cytosol"/>
    <property type="evidence" value="ECO:0007669"/>
    <property type="project" value="TreeGrafter"/>
</dbReference>
<feature type="non-terminal residue" evidence="2">
    <location>
        <position position="204"/>
    </location>
</feature>
<dbReference type="InterPro" id="IPR005913">
    <property type="entry name" value="dTDP_dehydrorham_reduct"/>
</dbReference>
<dbReference type="EMBL" id="AUZZ01005421">
    <property type="protein sequence ID" value="EQD49705.1"/>
    <property type="molecule type" value="Genomic_DNA"/>
</dbReference>
<protein>
    <submittedName>
        <fullName evidence="2">dTDP-4-dehydrorhamnose reductase</fullName>
        <ecNumber evidence="2">1.1.1.133</ecNumber>
    </submittedName>
</protein>
<dbReference type="InterPro" id="IPR036291">
    <property type="entry name" value="NAD(P)-bd_dom_sf"/>
</dbReference>
<dbReference type="AlphaFoldDB" id="T1B6A0"/>
<dbReference type="NCBIfam" id="TIGR01214">
    <property type="entry name" value="rmlD"/>
    <property type="match status" value="1"/>
</dbReference>
<organism evidence="2">
    <name type="scientific">mine drainage metagenome</name>
    <dbReference type="NCBI Taxonomy" id="410659"/>
    <lineage>
        <taxon>unclassified sequences</taxon>
        <taxon>metagenomes</taxon>
        <taxon>ecological metagenomes</taxon>
    </lineage>
</organism>
<dbReference type="EC" id="1.1.1.133" evidence="2"/>
<feature type="domain" description="RmlD-like substrate binding" evidence="1">
    <location>
        <begin position="5"/>
        <end position="203"/>
    </location>
</feature>
<name>T1B6A0_9ZZZZ</name>
<reference evidence="2" key="2">
    <citation type="journal article" date="2014" name="ISME J.">
        <title>Microbial stratification in low pH oxic and suboxic macroscopic growths along an acid mine drainage.</title>
        <authorList>
            <person name="Mendez-Garcia C."/>
            <person name="Mesa V."/>
            <person name="Sprenger R.R."/>
            <person name="Richter M."/>
            <person name="Diez M.S."/>
            <person name="Solano J."/>
            <person name="Bargiela R."/>
            <person name="Golyshina O.V."/>
            <person name="Manteca A."/>
            <person name="Ramos J.L."/>
            <person name="Gallego J.R."/>
            <person name="Llorente I."/>
            <person name="Martins Dos Santos V.A."/>
            <person name="Jensen O.N."/>
            <person name="Pelaez A.I."/>
            <person name="Sanchez J."/>
            <person name="Ferrer M."/>
        </authorList>
    </citation>
    <scope>NUCLEOTIDE SEQUENCE</scope>
</reference>
<dbReference type="Pfam" id="PF04321">
    <property type="entry name" value="RmlD_sub_bind"/>
    <property type="match status" value="1"/>
</dbReference>
<evidence type="ECO:0000259" key="1">
    <source>
        <dbReference type="Pfam" id="PF04321"/>
    </source>
</evidence>
<dbReference type="GO" id="GO:0019305">
    <property type="term" value="P:dTDP-rhamnose biosynthetic process"/>
    <property type="evidence" value="ECO:0007669"/>
    <property type="project" value="TreeGrafter"/>
</dbReference>
<proteinExistence type="predicted"/>
<gene>
    <name evidence="2" type="ORF">B2A_07566</name>
</gene>
<dbReference type="SUPFAM" id="SSF51735">
    <property type="entry name" value="NAD(P)-binding Rossmann-fold domains"/>
    <property type="match status" value="1"/>
</dbReference>
<feature type="non-terminal residue" evidence="2">
    <location>
        <position position="1"/>
    </location>
</feature>
<dbReference type="PANTHER" id="PTHR10491:SF4">
    <property type="entry name" value="METHIONINE ADENOSYLTRANSFERASE 2 SUBUNIT BETA"/>
    <property type="match status" value="1"/>
</dbReference>
<keyword evidence="2" id="KW-0560">Oxidoreductase</keyword>